<proteinExistence type="predicted"/>
<comment type="caution">
    <text evidence="1">The sequence shown here is derived from an EMBL/GenBank/DDBJ whole genome shotgun (WGS) entry which is preliminary data.</text>
</comment>
<evidence type="ECO:0000313" key="2">
    <source>
        <dbReference type="Proteomes" id="UP001055879"/>
    </source>
</evidence>
<reference evidence="1 2" key="2">
    <citation type="journal article" date="2022" name="Mol. Ecol. Resour.">
        <title>The genomes of chicory, endive, great burdock and yacon provide insights into Asteraceae paleo-polyploidization history and plant inulin production.</title>
        <authorList>
            <person name="Fan W."/>
            <person name="Wang S."/>
            <person name="Wang H."/>
            <person name="Wang A."/>
            <person name="Jiang F."/>
            <person name="Liu H."/>
            <person name="Zhao H."/>
            <person name="Xu D."/>
            <person name="Zhang Y."/>
        </authorList>
    </citation>
    <scope>NUCLEOTIDE SEQUENCE [LARGE SCALE GENOMIC DNA]</scope>
    <source>
        <strain evidence="2">cv. Niubang</strain>
    </source>
</reference>
<dbReference type="EMBL" id="CM042053">
    <property type="protein sequence ID" value="KAI3715044.1"/>
    <property type="molecule type" value="Genomic_DNA"/>
</dbReference>
<keyword evidence="2" id="KW-1185">Reference proteome</keyword>
<name>A0ACB9AZG4_ARCLA</name>
<protein>
    <submittedName>
        <fullName evidence="1">Uncharacterized protein</fullName>
    </submittedName>
</protein>
<organism evidence="1 2">
    <name type="scientific">Arctium lappa</name>
    <name type="common">Greater burdock</name>
    <name type="synonym">Lappa major</name>
    <dbReference type="NCBI Taxonomy" id="4217"/>
    <lineage>
        <taxon>Eukaryota</taxon>
        <taxon>Viridiplantae</taxon>
        <taxon>Streptophyta</taxon>
        <taxon>Embryophyta</taxon>
        <taxon>Tracheophyta</taxon>
        <taxon>Spermatophyta</taxon>
        <taxon>Magnoliopsida</taxon>
        <taxon>eudicotyledons</taxon>
        <taxon>Gunneridae</taxon>
        <taxon>Pentapetalae</taxon>
        <taxon>asterids</taxon>
        <taxon>campanulids</taxon>
        <taxon>Asterales</taxon>
        <taxon>Asteraceae</taxon>
        <taxon>Carduoideae</taxon>
        <taxon>Cardueae</taxon>
        <taxon>Arctiinae</taxon>
        <taxon>Arctium</taxon>
    </lineage>
</organism>
<gene>
    <name evidence="1" type="ORF">L6452_22010</name>
</gene>
<evidence type="ECO:0000313" key="1">
    <source>
        <dbReference type="EMBL" id="KAI3715044.1"/>
    </source>
</evidence>
<reference evidence="2" key="1">
    <citation type="journal article" date="2022" name="Mol. Ecol. Resour.">
        <title>The genomes of chicory, endive, great burdock and yacon provide insights into Asteraceae palaeo-polyploidization history and plant inulin production.</title>
        <authorList>
            <person name="Fan W."/>
            <person name="Wang S."/>
            <person name="Wang H."/>
            <person name="Wang A."/>
            <person name="Jiang F."/>
            <person name="Liu H."/>
            <person name="Zhao H."/>
            <person name="Xu D."/>
            <person name="Zhang Y."/>
        </authorList>
    </citation>
    <scope>NUCLEOTIDE SEQUENCE [LARGE SCALE GENOMIC DNA]</scope>
    <source>
        <strain evidence="2">cv. Niubang</strain>
    </source>
</reference>
<dbReference type="Proteomes" id="UP001055879">
    <property type="component" value="Linkage Group LG07"/>
</dbReference>
<sequence>MEMIKSSQTEALLKENLKDEVMAKQRLLLTEDSRGIKCFNRRVWVPNIGRSWELLLEDAHNSKYSIHPGSTKMYRDLKLHYWWPGMKLDVERYVERCMTCSQVKVEHQRPYGSLQSLEIPEWKWDKITMDFVTKLPKTLRGNDTIWVIVDRLTKSAHFLSMRETLQMDKLAKLYIDEVVSRHEVESGSRSLEKLRRQEEETGGVPSGRSCDVKGISLERLDPRKEESVIPLSEIRVDDNRCVEEPEAILERVIKKLRHKEVAMVKVQWKHHRGANVTWEAEEDLKRRYPHLFVKYGFRGRNHSQVGEDCNTRSFRNEMVPKRPGATMPQGIVAGGKVAGGGSLAGQNSEAGSWGATLSWRL</sequence>
<accession>A0ACB9AZG4</accession>